<dbReference type="PANTHER" id="PTHR47027:SF20">
    <property type="entry name" value="REVERSE TRANSCRIPTASE-LIKE PROTEIN WITH RNA-DIRECTED DNA POLYMERASE DOMAIN"/>
    <property type="match status" value="1"/>
</dbReference>
<dbReference type="InterPro" id="IPR043128">
    <property type="entry name" value="Rev_trsase/Diguanyl_cyclase"/>
</dbReference>
<feature type="domain" description="Reverse transcriptase" evidence="1">
    <location>
        <begin position="1"/>
        <end position="236"/>
    </location>
</feature>
<feature type="non-terminal residue" evidence="2">
    <location>
        <position position="1"/>
    </location>
</feature>
<dbReference type="EMBL" id="GECU01011157">
    <property type="protein sequence ID" value="JAS96549.1"/>
    <property type="molecule type" value="Transcribed_RNA"/>
</dbReference>
<dbReference type="AlphaFoldDB" id="A0A1B6JBJ4"/>
<proteinExistence type="predicted"/>
<dbReference type="CDD" id="cd01650">
    <property type="entry name" value="RT_nLTR_like"/>
    <property type="match status" value="1"/>
</dbReference>
<sequence length="428" mass="48981">SLLNTVYKIFSKILLSRLSPYTEAIIDEQQSGFMKGRSTIDQIFLLKQAISKYYEFNKGFYGIFIDFKKAYDSIDRNALFKKMEKHGIPQKLIRLSKMCISDSKAKIRIDGEMSENFLINTGVRQGDGISPTLFNLAVEEALQKVKRLQRGVKLGVDLNVMAFADDVVILSESLDDLSTLTKSFIKECQTVGLELNEDKTKIIHFGRHAGNVRTNLSIDNYSIGCVESFKYLGVTINSKNVEDIEIQSKLANANRCLGACTKLFTSRLLSQCSKIRIYKTIIQPVLMYGSETWTLTKKNEGRLIVFENKVLRKIFGPICDEGVWRIRKNRELRNVYQDPDIVALVKAKRISWLGHVHRRQEGTRLKEVYQAVPAGRRPLGRPKIRWCDQVVEDVTRCGGSVDLAEDRVAWKRLIDEAKNRLRFVTPRQ</sequence>
<accession>A0A1B6JBJ4</accession>
<gene>
    <name evidence="2" type="ORF">g.29307</name>
</gene>
<dbReference type="GO" id="GO:0071897">
    <property type="term" value="P:DNA biosynthetic process"/>
    <property type="evidence" value="ECO:0007669"/>
    <property type="project" value="UniProtKB-ARBA"/>
</dbReference>
<dbReference type="SUPFAM" id="SSF56672">
    <property type="entry name" value="DNA/RNA polymerases"/>
    <property type="match status" value="1"/>
</dbReference>
<organism evidence="2">
    <name type="scientific">Homalodisca liturata</name>
    <dbReference type="NCBI Taxonomy" id="320908"/>
    <lineage>
        <taxon>Eukaryota</taxon>
        <taxon>Metazoa</taxon>
        <taxon>Ecdysozoa</taxon>
        <taxon>Arthropoda</taxon>
        <taxon>Hexapoda</taxon>
        <taxon>Insecta</taxon>
        <taxon>Pterygota</taxon>
        <taxon>Neoptera</taxon>
        <taxon>Paraneoptera</taxon>
        <taxon>Hemiptera</taxon>
        <taxon>Auchenorrhyncha</taxon>
        <taxon>Membracoidea</taxon>
        <taxon>Cicadellidae</taxon>
        <taxon>Cicadellinae</taxon>
        <taxon>Proconiini</taxon>
        <taxon>Homalodisca</taxon>
    </lineage>
</organism>
<reference evidence="2" key="1">
    <citation type="submission" date="2015-11" db="EMBL/GenBank/DDBJ databases">
        <title>De novo transcriptome assembly of four potential Pierce s Disease insect vectors from Arizona vineyards.</title>
        <authorList>
            <person name="Tassone E.E."/>
        </authorList>
    </citation>
    <scope>NUCLEOTIDE SEQUENCE</scope>
</reference>
<dbReference type="PANTHER" id="PTHR47027">
    <property type="entry name" value="REVERSE TRANSCRIPTASE DOMAIN-CONTAINING PROTEIN"/>
    <property type="match status" value="1"/>
</dbReference>
<dbReference type="Pfam" id="PF00078">
    <property type="entry name" value="RVT_1"/>
    <property type="match status" value="1"/>
</dbReference>
<evidence type="ECO:0000259" key="1">
    <source>
        <dbReference type="PROSITE" id="PS50878"/>
    </source>
</evidence>
<dbReference type="PRINTS" id="PR01345">
    <property type="entry name" value="CERVTRCPTASE"/>
</dbReference>
<dbReference type="InterPro" id="IPR043502">
    <property type="entry name" value="DNA/RNA_pol_sf"/>
</dbReference>
<protein>
    <recommendedName>
        <fullName evidence="1">Reverse transcriptase domain-containing protein</fullName>
    </recommendedName>
</protein>
<dbReference type="PROSITE" id="PS50878">
    <property type="entry name" value="RT_POL"/>
    <property type="match status" value="1"/>
</dbReference>
<evidence type="ECO:0000313" key="2">
    <source>
        <dbReference type="EMBL" id="JAS96549.1"/>
    </source>
</evidence>
<dbReference type="InterPro" id="IPR000477">
    <property type="entry name" value="RT_dom"/>
</dbReference>
<dbReference type="Gene3D" id="3.30.70.270">
    <property type="match status" value="1"/>
</dbReference>
<name>A0A1B6JBJ4_9HEMI</name>